<evidence type="ECO:0000256" key="4">
    <source>
        <dbReference type="PIRSR" id="PIRSR610905-2"/>
    </source>
</evidence>
<dbReference type="Proteomes" id="UP000673975">
    <property type="component" value="Unassembled WGS sequence"/>
</dbReference>
<feature type="binding site" evidence="4">
    <location>
        <position position="275"/>
    </location>
    <ligand>
        <name>substrate</name>
    </ligand>
</feature>
<organism evidence="5 6">
    <name type="scientific">Natronogracilivirga saccharolytica</name>
    <dbReference type="NCBI Taxonomy" id="2812953"/>
    <lineage>
        <taxon>Bacteria</taxon>
        <taxon>Pseudomonadati</taxon>
        <taxon>Balneolota</taxon>
        <taxon>Balneolia</taxon>
        <taxon>Balneolales</taxon>
        <taxon>Cyclonatronaceae</taxon>
        <taxon>Natronogracilivirga</taxon>
    </lineage>
</organism>
<evidence type="ECO:0000313" key="6">
    <source>
        <dbReference type="Proteomes" id="UP000673975"/>
    </source>
</evidence>
<feature type="binding site" evidence="4">
    <location>
        <position position="263"/>
    </location>
    <ligand>
        <name>substrate</name>
    </ligand>
</feature>
<feature type="binding site" evidence="4">
    <location>
        <position position="143"/>
    </location>
    <ligand>
        <name>substrate</name>
    </ligand>
</feature>
<sequence>MRKKHSLNIKKMAFKINSVSKYFLSSACCFLTALVFLSISCSPNEENENLSSRIFDFSDQQLRYMIEELNEAIQEDPEGKKVSPRSVRDGEMFVVPSSDWTSGFLPGMLWMMYEYHGDEYWMEKAVERTAPIEREKLNDGTHDMGFKVFNSFGQGYRHTNDEEYYDIIIEASNTLITRYNETVGAIRSWDFNRDRWDFPVIIDNMMNLEMLFWASEVTGDKKYFDIAKQHAWTTYEEHFRDDYGSYHVVDFDTTTGESRKKITHQGTADESAWARGQAWGLYGFVMTYRYTETPEFLELAEEIADYMLYHPNMPEDLVPFWDYDAPGIPDAARDASAAAIMASALYELSEKVPEKQEYYRETADQVLDNLYSNYRSQPIGSNHGFLLDSSTGHHPHGYEIDTPLIYADYYLLEAALRKKSLRE</sequence>
<proteinExistence type="inferred from homology"/>
<dbReference type="InterPro" id="IPR012341">
    <property type="entry name" value="6hp_glycosidase-like_sf"/>
</dbReference>
<comment type="caution">
    <text evidence="5">The sequence shown here is derived from an EMBL/GenBank/DDBJ whole genome shotgun (WGS) entry which is preliminary data.</text>
</comment>
<reference evidence="5" key="1">
    <citation type="submission" date="2021-02" db="EMBL/GenBank/DDBJ databases">
        <title>Natronogracilivirga saccharolytica gen. nov. sp. nov. a new anaerobic, haloalkiliphilic carbohydrate-fermenting bacterium from soda lake and proposing of Cyclonatronumiaceae fam. nov. in the phylum Balneolaeota.</title>
        <authorList>
            <person name="Zhilina T.N."/>
            <person name="Sorokin D.Y."/>
            <person name="Zavarzina D.G."/>
            <person name="Toshchakov S.V."/>
            <person name="Kublanov I.V."/>
        </authorList>
    </citation>
    <scope>NUCLEOTIDE SEQUENCE</scope>
    <source>
        <strain evidence="5">Z-1702</strain>
    </source>
</reference>
<feature type="binding site" evidence="4">
    <location>
        <position position="279"/>
    </location>
    <ligand>
        <name>substrate</name>
    </ligand>
</feature>
<dbReference type="SUPFAM" id="SSF48208">
    <property type="entry name" value="Six-hairpin glycosidases"/>
    <property type="match status" value="1"/>
</dbReference>
<dbReference type="PANTHER" id="PTHR36845:SF1">
    <property type="entry name" value="HYDROLASE, PUTATIVE (AFU_ORTHOLOGUE AFUA_7G05090)-RELATED"/>
    <property type="match status" value="1"/>
</dbReference>
<accession>A0A8J7SB65</accession>
<comment type="similarity">
    <text evidence="2">Belongs to the glycosyl hydrolase 88 family.</text>
</comment>
<dbReference type="InterPro" id="IPR008928">
    <property type="entry name" value="6-hairpin_glycosidase_sf"/>
</dbReference>
<name>A0A8J7SB65_9BACT</name>
<keyword evidence="1 5" id="KW-0378">Hydrolase</keyword>
<gene>
    <name evidence="5" type="ORF">NATSA_14420</name>
</gene>
<dbReference type="InterPro" id="IPR052369">
    <property type="entry name" value="UG_Glycosaminoglycan_Hydrolase"/>
</dbReference>
<evidence type="ECO:0000256" key="3">
    <source>
        <dbReference type="PIRSR" id="PIRSR610905-1"/>
    </source>
</evidence>
<dbReference type="EMBL" id="JAFIDN010000016">
    <property type="protein sequence ID" value="MBP3193868.1"/>
    <property type="molecule type" value="Genomic_DNA"/>
</dbReference>
<dbReference type="GO" id="GO:0052757">
    <property type="term" value="F:chondroitin hydrolase activity"/>
    <property type="evidence" value="ECO:0007669"/>
    <property type="project" value="TreeGrafter"/>
</dbReference>
<dbReference type="Gene3D" id="1.50.10.10">
    <property type="match status" value="1"/>
</dbReference>
<feature type="active site" description="Nucleophile" evidence="3">
    <location>
        <position position="143"/>
    </location>
</feature>
<keyword evidence="6" id="KW-1185">Reference proteome</keyword>
<evidence type="ECO:0000256" key="2">
    <source>
        <dbReference type="ARBA" id="ARBA00038358"/>
    </source>
</evidence>
<dbReference type="AlphaFoldDB" id="A0A8J7SB65"/>
<dbReference type="GO" id="GO:0000272">
    <property type="term" value="P:polysaccharide catabolic process"/>
    <property type="evidence" value="ECO:0007669"/>
    <property type="project" value="TreeGrafter"/>
</dbReference>
<feature type="active site" description="Proton donor" evidence="3">
    <location>
        <position position="203"/>
    </location>
</feature>
<feature type="binding site" evidence="4">
    <location>
        <position position="203"/>
    </location>
    <ligand>
        <name>substrate</name>
    </ligand>
</feature>
<protein>
    <submittedName>
        <fullName evidence="5">Glycoside hydrolase family 88 protein</fullName>
    </submittedName>
</protein>
<dbReference type="InterPro" id="IPR010905">
    <property type="entry name" value="Glyco_hydro_88"/>
</dbReference>
<evidence type="ECO:0000256" key="1">
    <source>
        <dbReference type="ARBA" id="ARBA00022801"/>
    </source>
</evidence>
<dbReference type="PANTHER" id="PTHR36845">
    <property type="entry name" value="HYDROLASE, PUTATIVE (AFU_ORTHOLOGUE AFUA_7G05090)-RELATED"/>
    <property type="match status" value="1"/>
</dbReference>
<dbReference type="Pfam" id="PF07470">
    <property type="entry name" value="Glyco_hydro_88"/>
    <property type="match status" value="1"/>
</dbReference>
<evidence type="ECO:0000313" key="5">
    <source>
        <dbReference type="EMBL" id="MBP3193868.1"/>
    </source>
</evidence>